<dbReference type="EMBL" id="LMWY01000004">
    <property type="protein sequence ID" value="KUO05576.1"/>
    <property type="molecule type" value="Genomic_DNA"/>
</dbReference>
<dbReference type="STRING" id="661399.AQJ67_05370"/>
<dbReference type="OrthoDB" id="9798539at2"/>
<dbReference type="Proteomes" id="UP000053429">
    <property type="component" value="Unassembled WGS sequence"/>
</dbReference>
<proteinExistence type="predicted"/>
<dbReference type="RefSeq" id="WP_062716866.1">
    <property type="nucleotide sequence ID" value="NZ_KQ948925.1"/>
</dbReference>
<keyword evidence="1" id="KW-0732">Signal</keyword>
<protein>
    <recommendedName>
        <fullName evidence="2">Phytase-like domain-containing protein</fullName>
    </recommendedName>
</protein>
<sequence>MRLRTSITAALVMGMAGCLVLSGGDAQASPSTSANDCSGLVRIRAFSDDLDKRTLDGVFVGSISALAVDRGGRIAAVSDESFLYSLKVRERARSLSAEAVSVTPLTDLNDRAPDSEGLAVDRDGTRLIGSETEPSVTRYDRDGTALEALPVPAELAVAPSGRAVRNQTFEGLTLQPGGHTLIASMEGALSGDEPGVVRFQTWHRELPGAPFRTGAQYGYRTDEGLGAVELAGLGDGRLLVLERGFTAGVGNTVRLFLADSRRAQDVSETETLTSDGTVRLVRKTLLADLADCPSLGATSEQPQRNPLLDNIEALTVTGGTANGRLRVLLASDDNERDTQITRLYSLDVRLPH</sequence>
<dbReference type="InterPro" id="IPR027372">
    <property type="entry name" value="Phytase-like_dom"/>
</dbReference>
<dbReference type="AlphaFoldDB" id="A0A101U7F5"/>
<evidence type="ECO:0000313" key="4">
    <source>
        <dbReference type="Proteomes" id="UP000053429"/>
    </source>
</evidence>
<dbReference type="PANTHER" id="PTHR37957:SF1">
    <property type="entry name" value="PHYTASE-LIKE DOMAIN-CONTAINING PROTEIN"/>
    <property type="match status" value="1"/>
</dbReference>
<feature type="chain" id="PRO_5007107692" description="Phytase-like domain-containing protein" evidence="1">
    <location>
        <begin position="29"/>
        <end position="352"/>
    </location>
</feature>
<keyword evidence="4" id="KW-1185">Reference proteome</keyword>
<evidence type="ECO:0000313" key="3">
    <source>
        <dbReference type="EMBL" id="KUO05576.1"/>
    </source>
</evidence>
<dbReference type="PANTHER" id="PTHR37957">
    <property type="entry name" value="BLR7070 PROTEIN"/>
    <property type="match status" value="1"/>
</dbReference>
<feature type="domain" description="Phytase-like" evidence="2">
    <location>
        <begin position="60"/>
        <end position="334"/>
    </location>
</feature>
<comment type="caution">
    <text evidence="3">The sequence shown here is derived from an EMBL/GenBank/DDBJ whole genome shotgun (WGS) entry which is preliminary data.</text>
</comment>
<dbReference type="Pfam" id="PF13449">
    <property type="entry name" value="Phytase-like"/>
    <property type="match status" value="1"/>
</dbReference>
<evidence type="ECO:0000259" key="2">
    <source>
        <dbReference type="Pfam" id="PF13449"/>
    </source>
</evidence>
<accession>A0A101U7F5</accession>
<name>A0A101U7F5_9ACTN</name>
<gene>
    <name evidence="3" type="ORF">AQJ67_05370</name>
</gene>
<dbReference type="SUPFAM" id="SSF50956">
    <property type="entry name" value="Thermostable phytase (3-phytase)"/>
    <property type="match status" value="1"/>
</dbReference>
<organism evidence="3 4">
    <name type="scientific">Streptomyces caeruleatus</name>
    <dbReference type="NCBI Taxonomy" id="661399"/>
    <lineage>
        <taxon>Bacteria</taxon>
        <taxon>Bacillati</taxon>
        <taxon>Actinomycetota</taxon>
        <taxon>Actinomycetes</taxon>
        <taxon>Kitasatosporales</taxon>
        <taxon>Streptomycetaceae</taxon>
        <taxon>Streptomyces</taxon>
    </lineage>
</organism>
<reference evidence="3 4" key="1">
    <citation type="submission" date="2015-10" db="EMBL/GenBank/DDBJ databases">
        <title>Draft genome sequence of Streptomyces caeruleatus NRRL B-24802, type strain for the species Streptomyces caeruleatus.</title>
        <authorList>
            <person name="Ruckert C."/>
            <person name="Winkler A."/>
            <person name="Kalinowski J."/>
            <person name="Kampfer P."/>
            <person name="Glaeser S."/>
        </authorList>
    </citation>
    <scope>NUCLEOTIDE SEQUENCE [LARGE SCALE GENOMIC DNA]</scope>
    <source>
        <strain evidence="3 4">NRRL B-24802</strain>
    </source>
</reference>
<evidence type="ECO:0000256" key="1">
    <source>
        <dbReference type="SAM" id="SignalP"/>
    </source>
</evidence>
<dbReference type="PROSITE" id="PS51257">
    <property type="entry name" value="PROKAR_LIPOPROTEIN"/>
    <property type="match status" value="1"/>
</dbReference>
<feature type="signal peptide" evidence="1">
    <location>
        <begin position="1"/>
        <end position="28"/>
    </location>
</feature>